<dbReference type="GO" id="GO:0005634">
    <property type="term" value="C:nucleus"/>
    <property type="evidence" value="ECO:0007669"/>
    <property type="project" value="TreeGrafter"/>
</dbReference>
<organism evidence="3 4">
    <name type="scientific">Panaeolus cyanescens</name>
    <dbReference type="NCBI Taxonomy" id="181874"/>
    <lineage>
        <taxon>Eukaryota</taxon>
        <taxon>Fungi</taxon>
        <taxon>Dikarya</taxon>
        <taxon>Basidiomycota</taxon>
        <taxon>Agaricomycotina</taxon>
        <taxon>Agaricomycetes</taxon>
        <taxon>Agaricomycetidae</taxon>
        <taxon>Agaricales</taxon>
        <taxon>Agaricineae</taxon>
        <taxon>Galeropsidaceae</taxon>
        <taxon>Panaeolus</taxon>
    </lineage>
</organism>
<feature type="compositionally biased region" description="Basic residues" evidence="1">
    <location>
        <begin position="21"/>
        <end position="35"/>
    </location>
</feature>
<dbReference type="InterPro" id="IPR019510">
    <property type="entry name" value="AKAP7-like_phosphoesterase"/>
</dbReference>
<dbReference type="InterPro" id="IPR009210">
    <property type="entry name" value="ASCC1"/>
</dbReference>
<feature type="compositionally biased region" description="Polar residues" evidence="1">
    <location>
        <begin position="173"/>
        <end position="185"/>
    </location>
</feature>
<keyword evidence="4" id="KW-1185">Reference proteome</keyword>
<proteinExistence type="predicted"/>
<feature type="domain" description="A-kinase anchor protein 7-like phosphoesterase" evidence="2">
    <location>
        <begin position="194"/>
        <end position="420"/>
    </location>
</feature>
<name>A0A409VFF2_9AGAR</name>
<evidence type="ECO:0000313" key="3">
    <source>
        <dbReference type="EMBL" id="PPQ64972.1"/>
    </source>
</evidence>
<dbReference type="AlphaFoldDB" id="A0A409VFF2"/>
<evidence type="ECO:0000256" key="1">
    <source>
        <dbReference type="SAM" id="MobiDB-lite"/>
    </source>
</evidence>
<feature type="domain" description="A-kinase anchor protein 7-like phosphoesterase" evidence="2">
    <location>
        <begin position="66"/>
        <end position="145"/>
    </location>
</feature>
<feature type="compositionally biased region" description="Polar residues" evidence="1">
    <location>
        <begin position="1"/>
        <end position="16"/>
    </location>
</feature>
<dbReference type="STRING" id="181874.A0A409VFF2"/>
<dbReference type="GO" id="GO:0006355">
    <property type="term" value="P:regulation of DNA-templated transcription"/>
    <property type="evidence" value="ECO:0007669"/>
    <property type="project" value="TreeGrafter"/>
</dbReference>
<protein>
    <recommendedName>
        <fullName evidence="2">A-kinase anchor protein 7-like phosphoesterase domain-containing protein</fullName>
    </recommendedName>
</protein>
<dbReference type="GO" id="GO:0006307">
    <property type="term" value="P:DNA alkylation repair"/>
    <property type="evidence" value="ECO:0007669"/>
    <property type="project" value="InterPro"/>
</dbReference>
<dbReference type="Proteomes" id="UP000284842">
    <property type="component" value="Unassembled WGS sequence"/>
</dbReference>
<comment type="caution">
    <text evidence="3">The sequence shown here is derived from an EMBL/GenBank/DDBJ whole genome shotgun (WGS) entry which is preliminary data.</text>
</comment>
<feature type="compositionally biased region" description="Polar residues" evidence="1">
    <location>
        <begin position="148"/>
        <end position="158"/>
    </location>
</feature>
<reference evidence="3 4" key="1">
    <citation type="journal article" date="2018" name="Evol. Lett.">
        <title>Horizontal gene cluster transfer increased hallucinogenic mushroom diversity.</title>
        <authorList>
            <person name="Reynolds H.T."/>
            <person name="Vijayakumar V."/>
            <person name="Gluck-Thaler E."/>
            <person name="Korotkin H.B."/>
            <person name="Matheny P.B."/>
            <person name="Slot J.C."/>
        </authorList>
    </citation>
    <scope>NUCLEOTIDE SEQUENCE [LARGE SCALE GENOMIC DNA]</scope>
    <source>
        <strain evidence="3 4">2629</strain>
    </source>
</reference>
<dbReference type="Gene3D" id="3.90.1140.10">
    <property type="entry name" value="Cyclic phosphodiesterase"/>
    <property type="match status" value="1"/>
</dbReference>
<dbReference type="PANTHER" id="PTHR13360">
    <property type="entry name" value="ACTIVATING SIGNAL COINTEGRATOR 1 COMPLEX SUBUNIT 1"/>
    <property type="match status" value="1"/>
</dbReference>
<gene>
    <name evidence="3" type="ORF">CVT24_008160</name>
</gene>
<dbReference type="OrthoDB" id="277832at2759"/>
<evidence type="ECO:0000259" key="2">
    <source>
        <dbReference type="Pfam" id="PF10469"/>
    </source>
</evidence>
<evidence type="ECO:0000313" key="4">
    <source>
        <dbReference type="Proteomes" id="UP000284842"/>
    </source>
</evidence>
<dbReference type="InParanoid" id="A0A409VFF2"/>
<feature type="region of interest" description="Disordered" evidence="1">
    <location>
        <begin position="142"/>
        <end position="191"/>
    </location>
</feature>
<dbReference type="PANTHER" id="PTHR13360:SF1">
    <property type="entry name" value="ACTIVATING SIGNAL COINTEGRATOR 1 COMPLEX SUBUNIT 1"/>
    <property type="match status" value="1"/>
</dbReference>
<sequence length="429" mass="47103">MASTGEAQTASTSNQEGRGSWRGRGRGRPWRRGRGGKNYSRQNTNPDAGPSTEDRGTSKKPEKPRPTHFLALPLHTHAELSGRISQFHKALFATEDLSSLGSGNIYTSRGKPRISTLIEGLDSTILIDPIRMHMTLGVMTLETDDPPQTETVDQSSTGPEPEGITQEAATAPSGDQSTSTPSDTLEQPPPRRTIATTLELLKSLQPRIMEILDGEKAVHVPLDHLDVLKTERMRPKKGKDAQQPVAGDSVATGVATTDAPAEEVKEKVGAGVLFLGPSHDYHKDETGRKLKEICELVNKTFKEAGYLTDTRPLTVRLKTFDLYFHSNASFPTQLHCTILNASHRKPRRWQPFSYSDIVQHPACQSLFTTSPSIPEPSTYAIPPITRQNTAVPIQLGRYPVTSIQLWRMGSRGPNNEYVNCGGIELSQAE</sequence>
<dbReference type="EMBL" id="NHTK01006079">
    <property type="protein sequence ID" value="PPQ64972.1"/>
    <property type="molecule type" value="Genomic_DNA"/>
</dbReference>
<feature type="compositionally biased region" description="Basic and acidic residues" evidence="1">
    <location>
        <begin position="52"/>
        <end position="65"/>
    </location>
</feature>
<dbReference type="Pfam" id="PF10469">
    <property type="entry name" value="AKAP7_NLS"/>
    <property type="match status" value="2"/>
</dbReference>
<feature type="region of interest" description="Disordered" evidence="1">
    <location>
        <begin position="1"/>
        <end position="67"/>
    </location>
</feature>
<accession>A0A409VFF2</accession>